<sequence>MILKLSKSLILMMLMFVLTLGTSMNLASAATTPDPNTELAPIQQYELKSDKIVKVVPNNDAFQKEALSWLNSATNLSTQLSLDDKCGSIYKVPLKKEVTKEFKGLTFVVSDIFLIYCPEKEPLLLVFNKERKPFLLLFSSDVKPFIKMIDNA</sequence>
<comment type="caution">
    <text evidence="2">The sequence shown here is derived from an EMBL/GenBank/DDBJ whole genome shotgun (WGS) entry which is preliminary data.</text>
</comment>
<evidence type="ECO:0008006" key="4">
    <source>
        <dbReference type="Google" id="ProtNLM"/>
    </source>
</evidence>
<protein>
    <recommendedName>
        <fullName evidence="4">Type IV secretion system protein VirB6</fullName>
    </recommendedName>
</protein>
<feature type="chain" id="PRO_5012752403" description="Type IV secretion system protein VirB6" evidence="1">
    <location>
        <begin position="30"/>
        <end position="152"/>
    </location>
</feature>
<dbReference type="STRING" id="1324314.BVG16_31655"/>
<reference evidence="2 3" key="1">
    <citation type="submission" date="2017-01" db="EMBL/GenBank/DDBJ databases">
        <title>Genome analysis of Paenibacillus selenitrireducens ES3-24.</title>
        <authorList>
            <person name="Xu D."/>
            <person name="Yao R."/>
            <person name="Zheng S."/>
        </authorList>
    </citation>
    <scope>NUCLEOTIDE SEQUENCE [LARGE SCALE GENOMIC DNA]</scope>
    <source>
        <strain evidence="2 3">ES3-24</strain>
    </source>
</reference>
<accession>A0A1T2WZ29</accession>
<proteinExistence type="predicted"/>
<evidence type="ECO:0000313" key="2">
    <source>
        <dbReference type="EMBL" id="OPA72874.1"/>
    </source>
</evidence>
<dbReference type="OrthoDB" id="2083243at2"/>
<keyword evidence="3" id="KW-1185">Reference proteome</keyword>
<dbReference type="EMBL" id="MSZX01000027">
    <property type="protein sequence ID" value="OPA72874.1"/>
    <property type="molecule type" value="Genomic_DNA"/>
</dbReference>
<evidence type="ECO:0000256" key="1">
    <source>
        <dbReference type="SAM" id="SignalP"/>
    </source>
</evidence>
<gene>
    <name evidence="2" type="ORF">BVG16_31655</name>
</gene>
<dbReference type="AlphaFoldDB" id="A0A1T2WZ29"/>
<dbReference type="RefSeq" id="WP_078503186.1">
    <property type="nucleotide sequence ID" value="NZ_MSZX01000027.1"/>
</dbReference>
<name>A0A1T2WZ29_9BACL</name>
<dbReference type="Proteomes" id="UP000190188">
    <property type="component" value="Unassembled WGS sequence"/>
</dbReference>
<organism evidence="2 3">
    <name type="scientific">Paenibacillus selenitireducens</name>
    <dbReference type="NCBI Taxonomy" id="1324314"/>
    <lineage>
        <taxon>Bacteria</taxon>
        <taxon>Bacillati</taxon>
        <taxon>Bacillota</taxon>
        <taxon>Bacilli</taxon>
        <taxon>Bacillales</taxon>
        <taxon>Paenibacillaceae</taxon>
        <taxon>Paenibacillus</taxon>
    </lineage>
</organism>
<feature type="signal peptide" evidence="1">
    <location>
        <begin position="1"/>
        <end position="29"/>
    </location>
</feature>
<evidence type="ECO:0000313" key="3">
    <source>
        <dbReference type="Proteomes" id="UP000190188"/>
    </source>
</evidence>
<keyword evidence="1" id="KW-0732">Signal</keyword>